<dbReference type="RefSeq" id="WP_344925187.1">
    <property type="nucleotide sequence ID" value="NZ_BAABCW010000002.1"/>
</dbReference>
<evidence type="ECO:0000313" key="1">
    <source>
        <dbReference type="EMBL" id="GAA4111542.1"/>
    </source>
</evidence>
<dbReference type="EMBL" id="BAABCW010000002">
    <property type="protein sequence ID" value="GAA4111542.1"/>
    <property type="molecule type" value="Genomic_DNA"/>
</dbReference>
<protein>
    <submittedName>
        <fullName evidence="1">Uncharacterized protein</fullName>
    </submittedName>
</protein>
<proteinExistence type="predicted"/>
<reference evidence="2" key="1">
    <citation type="journal article" date="2019" name="Int. J. Syst. Evol. Microbiol.">
        <title>The Global Catalogue of Microorganisms (GCM) 10K type strain sequencing project: providing services to taxonomists for standard genome sequencing and annotation.</title>
        <authorList>
            <consortium name="The Broad Institute Genomics Platform"/>
            <consortium name="The Broad Institute Genome Sequencing Center for Infectious Disease"/>
            <person name="Wu L."/>
            <person name="Ma J."/>
        </authorList>
    </citation>
    <scope>NUCLEOTIDE SEQUENCE [LARGE SCALE GENOMIC DNA]</scope>
    <source>
        <strain evidence="2">JCM 17106</strain>
    </source>
</reference>
<accession>A0ABP7XCH1</accession>
<comment type="caution">
    <text evidence="1">The sequence shown here is derived from an EMBL/GenBank/DDBJ whole genome shotgun (WGS) entry which is preliminary data.</text>
</comment>
<evidence type="ECO:0000313" key="2">
    <source>
        <dbReference type="Proteomes" id="UP001500459"/>
    </source>
</evidence>
<sequence>MKTIELCLGMLFLLIAPISCDSDDVTIENEDPIAIAIENGEIVLDLQLEVYSLNTTVYNLEQRMEELQILLEEDPDNDNYLGELEGIEESLGPIEERISILEDRSGTFDFPPLPFPPVCDTGICPAPRFMNMKLLLVPEDTEDFTLSFQDVETGEDFYVFDNFSTSTIQNGFREATLDIDVSELPEIFRIVGYKIEEGMQYDIDFRATYQ</sequence>
<gene>
    <name evidence="1" type="ORF">GCM10022393_09330</name>
</gene>
<name>A0ABP7XCH1_9FLAO</name>
<keyword evidence="2" id="KW-1185">Reference proteome</keyword>
<organism evidence="1 2">
    <name type="scientific">Aquimarina addita</name>
    <dbReference type="NCBI Taxonomy" id="870485"/>
    <lineage>
        <taxon>Bacteria</taxon>
        <taxon>Pseudomonadati</taxon>
        <taxon>Bacteroidota</taxon>
        <taxon>Flavobacteriia</taxon>
        <taxon>Flavobacteriales</taxon>
        <taxon>Flavobacteriaceae</taxon>
        <taxon>Aquimarina</taxon>
    </lineage>
</organism>
<dbReference type="Proteomes" id="UP001500459">
    <property type="component" value="Unassembled WGS sequence"/>
</dbReference>